<reference evidence="7" key="1">
    <citation type="submission" date="2020-09" db="EMBL/GenBank/DDBJ databases">
        <title>A novel bacterium of genus Paenibacillus, isolated from South China Sea.</title>
        <authorList>
            <person name="Huang H."/>
            <person name="Mo K."/>
            <person name="Hu Y."/>
        </authorList>
    </citation>
    <scope>NUCLEOTIDE SEQUENCE</scope>
    <source>
        <strain evidence="7">IB182496</strain>
    </source>
</reference>
<protein>
    <submittedName>
        <fullName evidence="7">TlpA family protein disulfide reductase</fullName>
    </submittedName>
</protein>
<accession>A0A927BQC6</accession>
<dbReference type="AlphaFoldDB" id="A0A927BQC6"/>
<dbReference type="PANTHER" id="PTHR42852">
    <property type="entry name" value="THIOL:DISULFIDE INTERCHANGE PROTEIN DSBE"/>
    <property type="match status" value="1"/>
</dbReference>
<sequence>MKRNWIILGLLVLVSGYILYDQLIASDADGTVVSAPVVGSLVPDFELPDLGDRPVEVGGETGKLTLINFWASWCQPCYNEAPDLQQLHAQYGDRVQVIGVNATSLDKERYAREFVDELNLTYTILMDREGEVTKLYNINAYPLNLLVDRQGIVREQGAEIDFETAERWVRTWSDAAEEDGDL</sequence>
<keyword evidence="3" id="KW-0812">Transmembrane</keyword>
<feature type="domain" description="Thioredoxin" evidence="6">
    <location>
        <begin position="36"/>
        <end position="174"/>
    </location>
</feature>
<dbReference type="PANTHER" id="PTHR42852:SF6">
    <property type="entry name" value="THIOL:DISULFIDE INTERCHANGE PROTEIN DSBE"/>
    <property type="match status" value="1"/>
</dbReference>
<proteinExistence type="predicted"/>
<dbReference type="InterPro" id="IPR036249">
    <property type="entry name" value="Thioredoxin-like_sf"/>
</dbReference>
<evidence type="ECO:0000256" key="5">
    <source>
        <dbReference type="ARBA" id="ARBA00023284"/>
    </source>
</evidence>
<evidence type="ECO:0000256" key="3">
    <source>
        <dbReference type="ARBA" id="ARBA00022968"/>
    </source>
</evidence>
<organism evidence="7 8">
    <name type="scientific">Paenibacillus sabuli</name>
    <dbReference type="NCBI Taxonomy" id="2772509"/>
    <lineage>
        <taxon>Bacteria</taxon>
        <taxon>Bacillati</taxon>
        <taxon>Bacillota</taxon>
        <taxon>Bacilli</taxon>
        <taxon>Bacillales</taxon>
        <taxon>Paenibacillaceae</taxon>
        <taxon>Paenibacillus</taxon>
    </lineage>
</organism>
<dbReference type="GO" id="GO:0016491">
    <property type="term" value="F:oxidoreductase activity"/>
    <property type="evidence" value="ECO:0007669"/>
    <property type="project" value="InterPro"/>
</dbReference>
<dbReference type="CDD" id="cd02966">
    <property type="entry name" value="TlpA_like_family"/>
    <property type="match status" value="1"/>
</dbReference>
<dbReference type="Pfam" id="PF00578">
    <property type="entry name" value="AhpC-TSA"/>
    <property type="match status" value="1"/>
</dbReference>
<dbReference type="SUPFAM" id="SSF52833">
    <property type="entry name" value="Thioredoxin-like"/>
    <property type="match status" value="1"/>
</dbReference>
<dbReference type="GO" id="GO:0016209">
    <property type="term" value="F:antioxidant activity"/>
    <property type="evidence" value="ECO:0007669"/>
    <property type="project" value="InterPro"/>
</dbReference>
<keyword evidence="8" id="KW-1185">Reference proteome</keyword>
<keyword evidence="5" id="KW-0676">Redox-active center</keyword>
<name>A0A927BQC6_9BACL</name>
<dbReference type="GO" id="GO:0017004">
    <property type="term" value="P:cytochrome complex assembly"/>
    <property type="evidence" value="ECO:0007669"/>
    <property type="project" value="UniProtKB-KW"/>
</dbReference>
<evidence type="ECO:0000256" key="2">
    <source>
        <dbReference type="ARBA" id="ARBA00022748"/>
    </source>
</evidence>
<dbReference type="EMBL" id="JACXIZ010000012">
    <property type="protein sequence ID" value="MBD2844798.1"/>
    <property type="molecule type" value="Genomic_DNA"/>
</dbReference>
<evidence type="ECO:0000313" key="8">
    <source>
        <dbReference type="Proteomes" id="UP000621560"/>
    </source>
</evidence>
<dbReference type="Gene3D" id="3.40.30.10">
    <property type="entry name" value="Glutaredoxin"/>
    <property type="match status" value="1"/>
</dbReference>
<dbReference type="Proteomes" id="UP000621560">
    <property type="component" value="Unassembled WGS sequence"/>
</dbReference>
<evidence type="ECO:0000313" key="7">
    <source>
        <dbReference type="EMBL" id="MBD2844798.1"/>
    </source>
</evidence>
<dbReference type="InterPro" id="IPR013766">
    <property type="entry name" value="Thioredoxin_domain"/>
</dbReference>
<evidence type="ECO:0000256" key="1">
    <source>
        <dbReference type="ARBA" id="ARBA00004196"/>
    </source>
</evidence>
<dbReference type="RefSeq" id="WP_190915803.1">
    <property type="nucleotide sequence ID" value="NZ_JACXIZ010000012.1"/>
</dbReference>
<keyword evidence="4" id="KW-1015">Disulfide bond</keyword>
<dbReference type="PROSITE" id="PS51352">
    <property type="entry name" value="THIOREDOXIN_2"/>
    <property type="match status" value="1"/>
</dbReference>
<evidence type="ECO:0000256" key="4">
    <source>
        <dbReference type="ARBA" id="ARBA00023157"/>
    </source>
</evidence>
<dbReference type="GO" id="GO:0030313">
    <property type="term" value="C:cell envelope"/>
    <property type="evidence" value="ECO:0007669"/>
    <property type="project" value="UniProtKB-SubCell"/>
</dbReference>
<evidence type="ECO:0000259" key="6">
    <source>
        <dbReference type="PROSITE" id="PS51352"/>
    </source>
</evidence>
<comment type="caution">
    <text evidence="7">The sequence shown here is derived from an EMBL/GenBank/DDBJ whole genome shotgun (WGS) entry which is preliminary data.</text>
</comment>
<gene>
    <name evidence="7" type="ORF">IDH44_06310</name>
</gene>
<dbReference type="InterPro" id="IPR000866">
    <property type="entry name" value="AhpC/TSA"/>
</dbReference>
<dbReference type="InterPro" id="IPR050553">
    <property type="entry name" value="Thioredoxin_ResA/DsbE_sf"/>
</dbReference>
<keyword evidence="2" id="KW-0201">Cytochrome c-type biogenesis</keyword>
<comment type="subcellular location">
    <subcellularLocation>
        <location evidence="1">Cell envelope</location>
    </subcellularLocation>
</comment>
<keyword evidence="3" id="KW-0735">Signal-anchor</keyword>